<evidence type="ECO:0000313" key="2">
    <source>
        <dbReference type="EMBL" id="WIY50880.1"/>
    </source>
</evidence>
<gene>
    <name evidence="2" type="ORF">QRO08_10050</name>
</gene>
<accession>A0ABY9AVB7</accession>
<sequence>MVTNLADLPGGGGDADPVGDEFAELDKLTGLDYERELGRLSSEKRERYPLNIIAAHKRWR</sequence>
<protein>
    <submittedName>
        <fullName evidence="2">Uncharacterized protein</fullName>
    </submittedName>
</protein>
<evidence type="ECO:0000313" key="3">
    <source>
        <dbReference type="Proteomes" id="UP001242732"/>
    </source>
</evidence>
<proteinExistence type="predicted"/>
<feature type="region of interest" description="Disordered" evidence="1">
    <location>
        <begin position="1"/>
        <end position="20"/>
    </location>
</feature>
<name>A0ABY9AVB7_PARCI</name>
<dbReference type="EMBL" id="CP127363">
    <property type="protein sequence ID" value="WIY50880.1"/>
    <property type="molecule type" value="Genomic_DNA"/>
</dbReference>
<evidence type="ECO:0000256" key="1">
    <source>
        <dbReference type="SAM" id="MobiDB-lite"/>
    </source>
</evidence>
<dbReference type="Proteomes" id="UP001242732">
    <property type="component" value="Chromosome"/>
</dbReference>
<dbReference type="RefSeq" id="WP_232521695.1">
    <property type="nucleotide sequence ID" value="NZ_CP023687.1"/>
</dbReference>
<reference evidence="2 3" key="1">
    <citation type="submission" date="2023-06" db="EMBL/GenBank/DDBJ databases">
        <authorList>
            <person name="Ham H."/>
            <person name="Park D.S."/>
        </authorList>
    </citation>
    <scope>NUCLEOTIDE SEQUENCE [LARGE SCALE GENOMIC DNA]</scope>
    <source>
        <strain evidence="2 3">KACC 17005</strain>
    </source>
</reference>
<keyword evidence="3" id="KW-1185">Reference proteome</keyword>
<organism evidence="2 3">
    <name type="scientific">Paracidovorax citrulli</name>
    <name type="common">Acidovorax citrulli</name>
    <dbReference type="NCBI Taxonomy" id="80869"/>
    <lineage>
        <taxon>Bacteria</taxon>
        <taxon>Pseudomonadati</taxon>
        <taxon>Pseudomonadota</taxon>
        <taxon>Betaproteobacteria</taxon>
        <taxon>Burkholderiales</taxon>
        <taxon>Comamonadaceae</taxon>
        <taxon>Paracidovorax</taxon>
    </lineage>
</organism>